<keyword evidence="2" id="KW-1185">Reference proteome</keyword>
<gene>
    <name evidence="1" type="ORF">HF324_17045</name>
</gene>
<name>A0ABX6LH63_9BACT</name>
<sequence length="241" mass="27090">MNLGIRYVILLVVTCCFVQCIYAKDMHFNSFESIRDRLFYHNCPIREDTLQIIKGVVTDESGAPLEFVSITLMTDTDSSINKVVSDTSGFFRLPKIKAGCYKLRFSFLGYQRKDTILCVSNAIHLSINLKQEGTALKSVSIIDRKPLIEKKEDRTIYNVDGRPAFVGKPILDVLRLVPRVNVSGYAIEIRGKGTATIMINDKPIYLDGKSLVDYLNLFKDNIVSIEVVPNPPARYDAEGEG</sequence>
<dbReference type="InterPro" id="IPR008969">
    <property type="entry name" value="CarboxyPept-like_regulatory"/>
</dbReference>
<dbReference type="Gene3D" id="2.60.40.1120">
    <property type="entry name" value="Carboxypeptidase-like, regulatory domain"/>
    <property type="match status" value="1"/>
</dbReference>
<evidence type="ECO:0000313" key="2">
    <source>
        <dbReference type="Proteomes" id="UP000503144"/>
    </source>
</evidence>
<dbReference type="Pfam" id="PF13620">
    <property type="entry name" value="CarboxypepD_reg"/>
    <property type="match status" value="1"/>
</dbReference>
<evidence type="ECO:0000313" key="1">
    <source>
        <dbReference type="EMBL" id="QJB39470.1"/>
    </source>
</evidence>
<accession>A0ABX6LH63</accession>
<reference evidence="1 2" key="2">
    <citation type="submission" date="2020-09" db="EMBL/GenBank/DDBJ databases">
        <authorList>
            <person name="Kittiwongwattana C."/>
        </authorList>
    </citation>
    <scope>NUCLEOTIDE SEQUENCE [LARGE SCALE GENOMIC DNA]</scope>
    <source>
        <strain evidence="1 2">1303</strain>
    </source>
</reference>
<reference evidence="2" key="1">
    <citation type="submission" date="2020-04" db="EMBL/GenBank/DDBJ databases">
        <authorList>
            <person name="Kittiwongwattana C."/>
        </authorList>
    </citation>
    <scope>NUCLEOTIDE SEQUENCE [LARGE SCALE GENOMIC DNA]</scope>
    <source>
        <strain evidence="2">1303</strain>
    </source>
</reference>
<dbReference type="Proteomes" id="UP000503144">
    <property type="component" value="Chromosome"/>
</dbReference>
<organism evidence="1 2">
    <name type="scientific">Chitinophaga oryzae</name>
    <dbReference type="NCBI Taxonomy" id="2725414"/>
    <lineage>
        <taxon>Bacteria</taxon>
        <taxon>Pseudomonadati</taxon>
        <taxon>Bacteroidota</taxon>
        <taxon>Chitinophagia</taxon>
        <taxon>Chitinophagales</taxon>
        <taxon>Chitinophagaceae</taxon>
        <taxon>Chitinophaga</taxon>
    </lineage>
</organism>
<dbReference type="SUPFAM" id="SSF49464">
    <property type="entry name" value="Carboxypeptidase regulatory domain-like"/>
    <property type="match status" value="1"/>
</dbReference>
<dbReference type="EMBL" id="CP051204">
    <property type="protein sequence ID" value="QJB39470.1"/>
    <property type="molecule type" value="Genomic_DNA"/>
</dbReference>
<protein>
    <submittedName>
        <fullName evidence="1">Carboxypeptidase regulatory-like domain-containing protein</fullName>
    </submittedName>
</protein>
<proteinExistence type="predicted"/>
<dbReference type="RefSeq" id="WP_168861179.1">
    <property type="nucleotide sequence ID" value="NZ_CP051204.2"/>
</dbReference>